<sequence>MFGLRTGSQYFVSKIIPASNLDESWDTTPFPGNHQAMRWGFRLWYSLAETLVFTSRALLLFPPRLRFRNRFRDSGIRYSPCSRTLPIPRGTGFRNWFRRFRPLKEPVP</sequence>
<dbReference type="Proteomes" id="UP000324222">
    <property type="component" value="Unassembled WGS sequence"/>
</dbReference>
<accession>A0A5B7EFM5</accession>
<proteinExistence type="predicted"/>
<comment type="caution">
    <text evidence="1">The sequence shown here is derived from an EMBL/GenBank/DDBJ whole genome shotgun (WGS) entry which is preliminary data.</text>
</comment>
<organism evidence="1 2">
    <name type="scientific">Portunus trituberculatus</name>
    <name type="common">Swimming crab</name>
    <name type="synonym">Neptunus trituberculatus</name>
    <dbReference type="NCBI Taxonomy" id="210409"/>
    <lineage>
        <taxon>Eukaryota</taxon>
        <taxon>Metazoa</taxon>
        <taxon>Ecdysozoa</taxon>
        <taxon>Arthropoda</taxon>
        <taxon>Crustacea</taxon>
        <taxon>Multicrustacea</taxon>
        <taxon>Malacostraca</taxon>
        <taxon>Eumalacostraca</taxon>
        <taxon>Eucarida</taxon>
        <taxon>Decapoda</taxon>
        <taxon>Pleocyemata</taxon>
        <taxon>Brachyura</taxon>
        <taxon>Eubrachyura</taxon>
        <taxon>Portunoidea</taxon>
        <taxon>Portunidae</taxon>
        <taxon>Portuninae</taxon>
        <taxon>Portunus</taxon>
    </lineage>
</organism>
<protein>
    <submittedName>
        <fullName evidence="1">Uncharacterized protein</fullName>
    </submittedName>
</protein>
<dbReference type="AlphaFoldDB" id="A0A5B7EFM5"/>
<evidence type="ECO:0000313" key="1">
    <source>
        <dbReference type="EMBL" id="MPC32006.1"/>
    </source>
</evidence>
<dbReference type="EMBL" id="VSRR010002543">
    <property type="protein sequence ID" value="MPC32006.1"/>
    <property type="molecule type" value="Genomic_DNA"/>
</dbReference>
<reference evidence="1 2" key="1">
    <citation type="submission" date="2019-05" db="EMBL/GenBank/DDBJ databases">
        <title>Another draft genome of Portunus trituberculatus and its Hox gene families provides insights of decapod evolution.</title>
        <authorList>
            <person name="Jeong J.-H."/>
            <person name="Song I."/>
            <person name="Kim S."/>
            <person name="Choi T."/>
            <person name="Kim D."/>
            <person name="Ryu S."/>
            <person name="Kim W."/>
        </authorList>
    </citation>
    <scope>NUCLEOTIDE SEQUENCE [LARGE SCALE GENOMIC DNA]</scope>
    <source>
        <tissue evidence="1">Muscle</tissue>
    </source>
</reference>
<name>A0A5B7EFM5_PORTR</name>
<evidence type="ECO:0000313" key="2">
    <source>
        <dbReference type="Proteomes" id="UP000324222"/>
    </source>
</evidence>
<keyword evidence="2" id="KW-1185">Reference proteome</keyword>
<gene>
    <name evidence="1" type="ORF">E2C01_025308</name>
</gene>